<proteinExistence type="predicted"/>
<keyword evidence="3" id="KW-1185">Reference proteome</keyword>
<dbReference type="EMBL" id="BABT02000126">
    <property type="protein sequence ID" value="GAA97511.1"/>
    <property type="molecule type" value="Genomic_DNA"/>
</dbReference>
<feature type="region of interest" description="Disordered" evidence="1">
    <location>
        <begin position="15"/>
        <end position="52"/>
    </location>
</feature>
<dbReference type="Proteomes" id="UP000009131">
    <property type="component" value="Unassembled WGS sequence"/>
</dbReference>
<gene>
    <name evidence="2" type="primary">Mo04189</name>
    <name evidence="2" type="ORF">E5Q_04189</name>
</gene>
<dbReference type="InParanoid" id="G7E3V1"/>
<evidence type="ECO:0000313" key="3">
    <source>
        <dbReference type="Proteomes" id="UP000009131"/>
    </source>
</evidence>
<dbReference type="AlphaFoldDB" id="G7E3V1"/>
<organism evidence="2 3">
    <name type="scientific">Mixia osmundae (strain CBS 9802 / IAM 14324 / JCM 22182 / KY 12970)</name>
    <dbReference type="NCBI Taxonomy" id="764103"/>
    <lineage>
        <taxon>Eukaryota</taxon>
        <taxon>Fungi</taxon>
        <taxon>Dikarya</taxon>
        <taxon>Basidiomycota</taxon>
        <taxon>Pucciniomycotina</taxon>
        <taxon>Mixiomycetes</taxon>
        <taxon>Mixiales</taxon>
        <taxon>Mixiaceae</taxon>
        <taxon>Mixia</taxon>
    </lineage>
</organism>
<name>G7E3V1_MIXOS</name>
<protein>
    <submittedName>
        <fullName evidence="2">Uncharacterized protein</fullName>
    </submittedName>
</protein>
<evidence type="ECO:0000313" key="2">
    <source>
        <dbReference type="EMBL" id="GAA97511.1"/>
    </source>
</evidence>
<reference evidence="2 3" key="2">
    <citation type="journal article" date="2012" name="Open Biol.">
        <title>Characteristics of nucleosomes and linker DNA regions on the genome of the basidiomycete Mixia osmundae revealed by mono- and dinucleosome mapping.</title>
        <authorList>
            <person name="Nishida H."/>
            <person name="Kondo S."/>
            <person name="Matsumoto T."/>
            <person name="Suzuki Y."/>
            <person name="Yoshikawa H."/>
            <person name="Taylor T.D."/>
            <person name="Sugiyama J."/>
        </authorList>
    </citation>
    <scope>NUCLEOTIDE SEQUENCE [LARGE SCALE GENOMIC DNA]</scope>
    <source>
        <strain evidence="3">CBS 9802 / IAM 14324 / JCM 22182 / KY 12970</strain>
    </source>
</reference>
<reference evidence="2 3" key="1">
    <citation type="journal article" date="2011" name="J. Gen. Appl. Microbiol.">
        <title>Draft genome sequencing of the enigmatic basidiomycete Mixia osmundae.</title>
        <authorList>
            <person name="Nishida H."/>
            <person name="Nagatsuka Y."/>
            <person name="Sugiyama J."/>
        </authorList>
    </citation>
    <scope>NUCLEOTIDE SEQUENCE [LARGE SCALE GENOMIC DNA]</scope>
    <source>
        <strain evidence="3">CBS 9802 / IAM 14324 / JCM 22182 / KY 12970</strain>
    </source>
</reference>
<feature type="compositionally biased region" description="Basic and acidic residues" evidence="1">
    <location>
        <begin position="27"/>
        <end position="37"/>
    </location>
</feature>
<comment type="caution">
    <text evidence="2">The sequence shown here is derived from an EMBL/GenBank/DDBJ whole genome shotgun (WGS) entry which is preliminary data.</text>
</comment>
<accession>G7E3V1</accession>
<dbReference type="HOGENOM" id="CLU_1454781_0_0_1"/>
<sequence>MDLTTAFEFSYELPDLFSPSAGQSPRSSDRQTEHSQEPTEADLFPDPATPSEPIPHLMIDFQRLARDYIWQPQLFTMERFMPLKHVACLRHLITDDPCEPATVELLVKTHTYIRAFYAKYIIWRDANPRSGRYGRHPGGKTWKQLTLVDLGKGFDFVLITLGHPIAAEDLAQLTWRCALLAMKREA</sequence>
<dbReference type="RefSeq" id="XP_014570604.1">
    <property type="nucleotide sequence ID" value="XM_014715118.1"/>
</dbReference>
<evidence type="ECO:0000256" key="1">
    <source>
        <dbReference type="SAM" id="MobiDB-lite"/>
    </source>
</evidence>